<dbReference type="CDD" id="cd01714">
    <property type="entry name" value="ETF_beta"/>
    <property type="match status" value="1"/>
</dbReference>
<dbReference type="Proteomes" id="UP000245959">
    <property type="component" value="Unassembled WGS sequence"/>
</dbReference>
<evidence type="ECO:0000313" key="7">
    <source>
        <dbReference type="Proteomes" id="UP000245959"/>
    </source>
</evidence>
<dbReference type="InterPro" id="IPR014730">
    <property type="entry name" value="ETF_a/b_N"/>
</dbReference>
<keyword evidence="7" id="KW-1185">Reference proteome</keyword>
<evidence type="ECO:0000313" key="5">
    <source>
        <dbReference type="EMBL" id="NMD87603.1"/>
    </source>
</evidence>
<dbReference type="RefSeq" id="WP_116882459.1">
    <property type="nucleotide sequence ID" value="NZ_CABMMC010000017.1"/>
</dbReference>
<dbReference type="GO" id="GO:0009055">
    <property type="term" value="F:electron transfer activity"/>
    <property type="evidence" value="ECO:0007669"/>
    <property type="project" value="InterPro"/>
</dbReference>
<evidence type="ECO:0000256" key="3">
    <source>
        <dbReference type="ARBA" id="ARBA00040635"/>
    </source>
</evidence>
<dbReference type="InterPro" id="IPR033948">
    <property type="entry name" value="ETF_beta_N"/>
</dbReference>
<evidence type="ECO:0000259" key="4">
    <source>
        <dbReference type="SMART" id="SM00893"/>
    </source>
</evidence>
<dbReference type="PANTHER" id="PTHR21294">
    <property type="entry name" value="ELECTRON TRANSFER FLAVOPROTEIN BETA-SUBUNIT"/>
    <property type="match status" value="1"/>
</dbReference>
<dbReference type="Gene3D" id="3.40.50.620">
    <property type="entry name" value="HUPs"/>
    <property type="match status" value="1"/>
</dbReference>
<comment type="caution">
    <text evidence="6">The sequence shown here is derived from an EMBL/GenBank/DDBJ whole genome shotgun (WGS) entry which is preliminary data.</text>
</comment>
<gene>
    <name evidence="6" type="ORF">C8D82_101139</name>
    <name evidence="5" type="ORF">HF882_13520</name>
</gene>
<dbReference type="PIRSF" id="PIRSF000090">
    <property type="entry name" value="Beta-ETF"/>
    <property type="match status" value="1"/>
</dbReference>
<dbReference type="GeneID" id="78293674"/>
<organism evidence="6 7">
    <name type="scientific">Victivallis vadensis</name>
    <dbReference type="NCBI Taxonomy" id="172901"/>
    <lineage>
        <taxon>Bacteria</taxon>
        <taxon>Pseudomonadati</taxon>
        <taxon>Lentisphaerota</taxon>
        <taxon>Lentisphaeria</taxon>
        <taxon>Victivallales</taxon>
        <taxon>Victivallaceae</taxon>
        <taxon>Victivallis</taxon>
    </lineage>
</organism>
<dbReference type="InterPro" id="IPR012255">
    <property type="entry name" value="ETF_b"/>
</dbReference>
<dbReference type="SMART" id="SM00893">
    <property type="entry name" value="ETF"/>
    <property type="match status" value="1"/>
</dbReference>
<dbReference type="InterPro" id="IPR000049">
    <property type="entry name" value="ET-Flavoprotein_bsu_CS"/>
</dbReference>
<evidence type="ECO:0000256" key="1">
    <source>
        <dbReference type="ARBA" id="ARBA00007557"/>
    </source>
</evidence>
<dbReference type="Proteomes" id="UP000576225">
    <property type="component" value="Unassembled WGS sequence"/>
</dbReference>
<protein>
    <recommendedName>
        <fullName evidence="3">Protein FixA</fullName>
    </recommendedName>
</protein>
<dbReference type="EMBL" id="QEKH01000001">
    <property type="protein sequence ID" value="PVY45942.1"/>
    <property type="molecule type" value="Genomic_DNA"/>
</dbReference>
<proteinExistence type="inferred from homology"/>
<feature type="domain" description="Electron transfer flavoprotein alpha/beta-subunit N-terminal" evidence="4">
    <location>
        <begin position="26"/>
        <end position="212"/>
    </location>
</feature>
<keyword evidence="2" id="KW-0249">Electron transport</keyword>
<accession>A0A2U1BBC4</accession>
<reference evidence="5 8" key="2">
    <citation type="submission" date="2020-04" db="EMBL/GenBank/DDBJ databases">
        <authorList>
            <person name="Hitch T.C.A."/>
            <person name="Wylensek D."/>
            <person name="Clavel T."/>
        </authorList>
    </citation>
    <scope>NUCLEOTIDE SEQUENCE [LARGE SCALE GENOMIC DNA]</scope>
    <source>
        <strain evidence="5 8">COR2-253-APC-1A</strain>
    </source>
</reference>
<sequence length="298" mass="31726">MSYTVLVFVKQVPDTQNISGDAMTPEGTVNRAALPAIFNPEDLNALELALQLKDRYGVRVVVATMGMPAAAEVLRQSLYRGADEAILVTDRALAGADTLATSYTLSCCAKKVGKVDLILCGRQAIDGDTAQVGPQIAEKLAMPQICYVEDVLEFGNGRIVAKRAIDGGYEVLEAPLPALLTVIDSNDPRPMNAKKIMKFKRARTASEVAKAHSNSNYTDGQTVDDELKKLEEAGLLIKEYSAADIGADPARIGFPGSPTKVKQVMSVVLTASEAKSVPATAEGVSLLIHELISDHTLG</sequence>
<evidence type="ECO:0000256" key="2">
    <source>
        <dbReference type="ARBA" id="ARBA00022982"/>
    </source>
</evidence>
<evidence type="ECO:0000313" key="6">
    <source>
        <dbReference type="EMBL" id="PVY45942.1"/>
    </source>
</evidence>
<name>A0A2U1BBC4_9BACT</name>
<dbReference type="AlphaFoldDB" id="A0A2U1BBC4"/>
<keyword evidence="2" id="KW-0813">Transport</keyword>
<comment type="similarity">
    <text evidence="1">Belongs to the ETF beta-subunit/FixA family.</text>
</comment>
<dbReference type="SUPFAM" id="SSF52402">
    <property type="entry name" value="Adenine nucleotide alpha hydrolases-like"/>
    <property type="match status" value="1"/>
</dbReference>
<reference evidence="6 7" key="1">
    <citation type="submission" date="2018-04" db="EMBL/GenBank/DDBJ databases">
        <title>Genomic Encyclopedia of Type Strains, Phase IV (KMG-IV): sequencing the most valuable type-strain genomes for metagenomic binning, comparative biology and taxonomic classification.</title>
        <authorList>
            <person name="Goeker M."/>
        </authorList>
    </citation>
    <scope>NUCLEOTIDE SEQUENCE [LARGE SCALE GENOMIC DNA]</scope>
    <source>
        <strain evidence="6 7">DSM 14823</strain>
    </source>
</reference>
<dbReference type="Pfam" id="PF01012">
    <property type="entry name" value="ETF"/>
    <property type="match status" value="1"/>
</dbReference>
<dbReference type="OrthoDB" id="9804960at2"/>
<dbReference type="EMBL" id="JABAEW010000027">
    <property type="protein sequence ID" value="NMD87603.1"/>
    <property type="molecule type" value="Genomic_DNA"/>
</dbReference>
<dbReference type="InterPro" id="IPR014729">
    <property type="entry name" value="Rossmann-like_a/b/a_fold"/>
</dbReference>
<evidence type="ECO:0000313" key="8">
    <source>
        <dbReference type="Proteomes" id="UP000576225"/>
    </source>
</evidence>
<dbReference type="PROSITE" id="PS01065">
    <property type="entry name" value="ETF_BETA"/>
    <property type="match status" value="1"/>
</dbReference>
<dbReference type="PANTHER" id="PTHR21294:SF17">
    <property type="entry name" value="PROTEIN FIXA"/>
    <property type="match status" value="1"/>
</dbReference>